<evidence type="ECO:0000313" key="5">
    <source>
        <dbReference type="Proteomes" id="UP001500033"/>
    </source>
</evidence>
<dbReference type="InterPro" id="IPR036249">
    <property type="entry name" value="Thioredoxin-like_sf"/>
</dbReference>
<feature type="region of interest" description="Disordered" evidence="1">
    <location>
        <begin position="311"/>
        <end position="340"/>
    </location>
</feature>
<name>A0ABN1SMU3_9ACTN</name>
<sequence>MWPGQQPPGGERDPQQNPYQQPGQPPPPDQPPGFPPAPPPPQGPPPGPGGGPWGGAPGTPGAPGAPGPADRQRKGGLTAVIAVAAAAAVVAGVLVVTDDDKGSRGGSSDDVVQGPPGAPGSGGSDGSGEPDRSGGSQGPGNLVTPAHSSGPGGTTVVIGEAGAKHTLDVYEDLRCPPCASFDQAVGPTIAKDIKAGTYKVSFHFAAILDKNMGGSGSANALSALGAALDVSPDTFLDYKAALMSSKNHPEESEDSYADDDQLLTVSQEVYALKTNASFREALREGTYDPWAKKMIADFDASGVSGTPTVKLDGSQLTGSGGSTPATAAEFTDAVDKQLKG</sequence>
<evidence type="ECO:0000313" key="4">
    <source>
        <dbReference type="EMBL" id="GAA0998325.1"/>
    </source>
</evidence>
<comment type="caution">
    <text evidence="4">The sequence shown here is derived from an EMBL/GenBank/DDBJ whole genome shotgun (WGS) entry which is preliminary data.</text>
</comment>
<keyword evidence="2" id="KW-0812">Transmembrane</keyword>
<evidence type="ECO:0000256" key="2">
    <source>
        <dbReference type="SAM" id="Phobius"/>
    </source>
</evidence>
<dbReference type="SUPFAM" id="SSF52833">
    <property type="entry name" value="Thioredoxin-like"/>
    <property type="match status" value="1"/>
</dbReference>
<feature type="compositionally biased region" description="Polar residues" evidence="1">
    <location>
        <begin position="314"/>
        <end position="325"/>
    </location>
</feature>
<keyword evidence="5" id="KW-1185">Reference proteome</keyword>
<feature type="transmembrane region" description="Helical" evidence="2">
    <location>
        <begin position="77"/>
        <end position="97"/>
    </location>
</feature>
<dbReference type="Pfam" id="PF13462">
    <property type="entry name" value="Thioredoxin_4"/>
    <property type="match status" value="1"/>
</dbReference>
<evidence type="ECO:0000259" key="3">
    <source>
        <dbReference type="Pfam" id="PF13462"/>
    </source>
</evidence>
<protein>
    <recommendedName>
        <fullName evidence="3">Thioredoxin-like fold domain-containing protein</fullName>
    </recommendedName>
</protein>
<organism evidence="4 5">
    <name type="scientific">Streptomyces rhizosphaericus</name>
    <dbReference type="NCBI Taxonomy" id="114699"/>
    <lineage>
        <taxon>Bacteria</taxon>
        <taxon>Bacillati</taxon>
        <taxon>Actinomycetota</taxon>
        <taxon>Actinomycetes</taxon>
        <taxon>Kitasatosporales</taxon>
        <taxon>Streptomycetaceae</taxon>
        <taxon>Streptomyces</taxon>
        <taxon>Streptomyces violaceusniger group</taxon>
    </lineage>
</organism>
<evidence type="ECO:0000256" key="1">
    <source>
        <dbReference type="SAM" id="MobiDB-lite"/>
    </source>
</evidence>
<proteinExistence type="predicted"/>
<accession>A0ABN1SMU3</accession>
<gene>
    <name evidence="4" type="ORF">GCM10009576_085090</name>
</gene>
<dbReference type="Proteomes" id="UP001500033">
    <property type="component" value="Unassembled WGS sequence"/>
</dbReference>
<feature type="region of interest" description="Disordered" evidence="1">
    <location>
        <begin position="99"/>
        <end position="157"/>
    </location>
</feature>
<feature type="compositionally biased region" description="Pro residues" evidence="1">
    <location>
        <begin position="23"/>
        <end position="49"/>
    </location>
</feature>
<feature type="domain" description="Thioredoxin-like fold" evidence="3">
    <location>
        <begin position="153"/>
        <end position="335"/>
    </location>
</feature>
<keyword evidence="2" id="KW-0472">Membrane</keyword>
<feature type="region of interest" description="Disordered" evidence="1">
    <location>
        <begin position="1"/>
        <end position="73"/>
    </location>
</feature>
<dbReference type="Gene3D" id="3.40.30.10">
    <property type="entry name" value="Glutaredoxin"/>
    <property type="match status" value="1"/>
</dbReference>
<keyword evidence="2" id="KW-1133">Transmembrane helix</keyword>
<dbReference type="InterPro" id="IPR012336">
    <property type="entry name" value="Thioredoxin-like_fold"/>
</dbReference>
<dbReference type="EMBL" id="BAAAIE010000092">
    <property type="protein sequence ID" value="GAA0998325.1"/>
    <property type="molecule type" value="Genomic_DNA"/>
</dbReference>
<reference evidence="4 5" key="1">
    <citation type="journal article" date="2019" name="Int. J. Syst. Evol. Microbiol.">
        <title>The Global Catalogue of Microorganisms (GCM) 10K type strain sequencing project: providing services to taxonomists for standard genome sequencing and annotation.</title>
        <authorList>
            <consortium name="The Broad Institute Genomics Platform"/>
            <consortium name="The Broad Institute Genome Sequencing Center for Infectious Disease"/>
            <person name="Wu L."/>
            <person name="Ma J."/>
        </authorList>
    </citation>
    <scope>NUCLEOTIDE SEQUENCE [LARGE SCALE GENOMIC DNA]</scope>
    <source>
        <strain evidence="4 5">JCM 11445</strain>
    </source>
</reference>